<gene>
    <name evidence="7" type="ORF">FC83_GL000583</name>
</gene>
<name>X0PPB6_9LACO</name>
<dbReference type="PIRSF" id="PIRSF038958">
    <property type="entry name" value="PG_synth_SpoVB"/>
    <property type="match status" value="1"/>
</dbReference>
<evidence type="ECO:0000313" key="8">
    <source>
        <dbReference type="Proteomes" id="UP000051236"/>
    </source>
</evidence>
<dbReference type="PANTHER" id="PTHR30250">
    <property type="entry name" value="PST FAMILY PREDICTED COLANIC ACID TRANSPORTER"/>
    <property type="match status" value="1"/>
</dbReference>
<dbReference type="InterPro" id="IPR024923">
    <property type="entry name" value="PG_synth_SpoVB"/>
</dbReference>
<feature type="transmembrane region" description="Helical" evidence="6">
    <location>
        <begin position="445"/>
        <end position="466"/>
    </location>
</feature>
<dbReference type="EMBL" id="AZGA01000077">
    <property type="protein sequence ID" value="KRM31522.1"/>
    <property type="molecule type" value="Genomic_DNA"/>
</dbReference>
<dbReference type="RefSeq" id="WP_035452061.1">
    <property type="nucleotide sequence ID" value="NZ_AZGA01000077.1"/>
</dbReference>
<comment type="subcellular location">
    <subcellularLocation>
        <location evidence="1">Cell membrane</location>
        <topology evidence="1">Multi-pass membrane protein</topology>
    </subcellularLocation>
</comment>
<keyword evidence="2" id="KW-1003">Cell membrane</keyword>
<dbReference type="eggNOG" id="COG2244">
    <property type="taxonomic scope" value="Bacteria"/>
</dbReference>
<evidence type="ECO:0000256" key="4">
    <source>
        <dbReference type="ARBA" id="ARBA00022989"/>
    </source>
</evidence>
<comment type="caution">
    <text evidence="7">The sequence shown here is derived from an EMBL/GenBank/DDBJ whole genome shotgun (WGS) entry which is preliminary data.</text>
</comment>
<feature type="transmembrane region" description="Helical" evidence="6">
    <location>
        <begin position="231"/>
        <end position="251"/>
    </location>
</feature>
<dbReference type="GO" id="GO:0005886">
    <property type="term" value="C:plasma membrane"/>
    <property type="evidence" value="ECO:0007669"/>
    <property type="project" value="UniProtKB-SubCell"/>
</dbReference>
<evidence type="ECO:0000256" key="5">
    <source>
        <dbReference type="ARBA" id="ARBA00023136"/>
    </source>
</evidence>
<keyword evidence="5 6" id="KW-0472">Membrane</keyword>
<organism evidence="7 8">
    <name type="scientific">Agrilactobacillus composti DSM 18527 = JCM 14202</name>
    <dbReference type="NCBI Taxonomy" id="1423734"/>
    <lineage>
        <taxon>Bacteria</taxon>
        <taxon>Bacillati</taxon>
        <taxon>Bacillota</taxon>
        <taxon>Bacilli</taxon>
        <taxon>Lactobacillales</taxon>
        <taxon>Lactobacillaceae</taxon>
        <taxon>Agrilactobacillus</taxon>
    </lineage>
</organism>
<dbReference type="OrthoDB" id="9775950at2"/>
<dbReference type="Proteomes" id="UP000051236">
    <property type="component" value="Unassembled WGS sequence"/>
</dbReference>
<sequence length="532" mass="57603">MAKNNAKNLMRGALLLSVASLIAKILSAVYRVPFQNIVGNTGFYVYQQVYPIYGIGMTLALSGLPNFISKLVAEQESMGARKQILRASFWIVGVFSLLIFLGLFLNAAAIAHMMGDGGLVSLIQVVAFMFLLTPILSCLRGYFQGTFEMRPTAISQVVEQLLRVGIILLAAGLYVHFKWGDYQMGAVAMSGALVGGLAAALVMVPRYRRDPLAQVAASQAPLNWGHLIKRFWVEGGAISLFAAAMVIMQLVDSFTVTKGLMHSGLGATVAFDLKGVYDRAQPLVQMGLVVTMAFVTALLPALSAARLNDKPVLFMKLTQQLTHIALALSAAATVGLMVLMPWINRLLFGDSQGSLTIAIYMISVILVALINVFSSVLQSLDRFKIPTLALILGFVVKLLINQKLTEVLGIAGSAIATVLALGVVALLIFLCTPAYVKHAVFARGFIWKLLLIVGVMGFVVISGAVGMQSFMALTRSSAVVITLINMLVGLLVFGILCVAFKLLTFKEWLSLPLMGKMLRRWLNYRAHLKGRK</sequence>
<keyword evidence="3 6" id="KW-0812">Transmembrane</keyword>
<dbReference type="InterPro" id="IPR002797">
    <property type="entry name" value="Polysacc_synth"/>
</dbReference>
<dbReference type="STRING" id="1423734.FC83_GL000583"/>
<keyword evidence="8" id="KW-1185">Reference proteome</keyword>
<keyword evidence="4 6" id="KW-1133">Transmembrane helix</keyword>
<feature type="transmembrane region" description="Helical" evidence="6">
    <location>
        <begin position="119"/>
        <end position="139"/>
    </location>
</feature>
<feature type="transmembrane region" description="Helical" evidence="6">
    <location>
        <begin position="183"/>
        <end position="204"/>
    </location>
</feature>
<feature type="transmembrane region" description="Helical" evidence="6">
    <location>
        <begin position="160"/>
        <end position="177"/>
    </location>
</feature>
<evidence type="ECO:0000256" key="3">
    <source>
        <dbReference type="ARBA" id="ARBA00022692"/>
    </source>
</evidence>
<reference evidence="7 8" key="1">
    <citation type="journal article" date="2015" name="Genome Announc.">
        <title>Expanding the biotechnology potential of lactobacilli through comparative genomics of 213 strains and associated genera.</title>
        <authorList>
            <person name="Sun Z."/>
            <person name="Harris H.M."/>
            <person name="McCann A."/>
            <person name="Guo C."/>
            <person name="Argimon S."/>
            <person name="Zhang W."/>
            <person name="Yang X."/>
            <person name="Jeffery I.B."/>
            <person name="Cooney J.C."/>
            <person name="Kagawa T.F."/>
            <person name="Liu W."/>
            <person name="Song Y."/>
            <person name="Salvetti E."/>
            <person name="Wrobel A."/>
            <person name="Rasinkangas P."/>
            <person name="Parkhill J."/>
            <person name="Rea M.C."/>
            <person name="O'Sullivan O."/>
            <person name="Ritari J."/>
            <person name="Douillard F.P."/>
            <person name="Paul Ross R."/>
            <person name="Yang R."/>
            <person name="Briner A.E."/>
            <person name="Felis G.E."/>
            <person name="de Vos W.M."/>
            <person name="Barrangou R."/>
            <person name="Klaenhammer T.R."/>
            <person name="Caufield P.W."/>
            <person name="Cui Y."/>
            <person name="Zhang H."/>
            <person name="O'Toole P.W."/>
        </authorList>
    </citation>
    <scope>NUCLEOTIDE SEQUENCE [LARGE SCALE GENOMIC DNA]</scope>
    <source>
        <strain evidence="7 8">DSM 18527</strain>
    </source>
</reference>
<feature type="transmembrane region" description="Helical" evidence="6">
    <location>
        <begin position="355"/>
        <end position="373"/>
    </location>
</feature>
<dbReference type="PATRIC" id="fig|1423734.3.peg.589"/>
<feature type="transmembrane region" description="Helical" evidence="6">
    <location>
        <begin position="89"/>
        <end position="113"/>
    </location>
</feature>
<feature type="transmembrane region" description="Helical" evidence="6">
    <location>
        <begin position="51"/>
        <end position="68"/>
    </location>
</feature>
<dbReference type="PANTHER" id="PTHR30250:SF29">
    <property type="entry name" value="POLYSACCHARIDE BIOSYNTHESIS PROTEIN C-TERMINAL DOMAIN-CONTAINING PROTEIN"/>
    <property type="match status" value="1"/>
</dbReference>
<evidence type="ECO:0000313" key="7">
    <source>
        <dbReference type="EMBL" id="KRM31522.1"/>
    </source>
</evidence>
<evidence type="ECO:0000256" key="6">
    <source>
        <dbReference type="SAM" id="Phobius"/>
    </source>
</evidence>
<feature type="transmembrane region" description="Helical" evidence="6">
    <location>
        <begin position="407"/>
        <end position="433"/>
    </location>
</feature>
<feature type="transmembrane region" description="Helical" evidence="6">
    <location>
        <begin position="324"/>
        <end position="343"/>
    </location>
</feature>
<dbReference type="Pfam" id="PF01943">
    <property type="entry name" value="Polysacc_synt"/>
    <property type="match status" value="1"/>
</dbReference>
<protein>
    <submittedName>
        <fullName evidence="7">Uncharacterized protein</fullName>
    </submittedName>
</protein>
<accession>X0PPB6</accession>
<dbReference type="InterPro" id="IPR050833">
    <property type="entry name" value="Poly_Biosynth_Transport"/>
</dbReference>
<evidence type="ECO:0000256" key="1">
    <source>
        <dbReference type="ARBA" id="ARBA00004651"/>
    </source>
</evidence>
<evidence type="ECO:0000256" key="2">
    <source>
        <dbReference type="ARBA" id="ARBA00022475"/>
    </source>
</evidence>
<feature type="transmembrane region" description="Helical" evidence="6">
    <location>
        <begin position="283"/>
        <end position="303"/>
    </location>
</feature>
<proteinExistence type="predicted"/>
<dbReference type="AlphaFoldDB" id="X0PPB6"/>
<dbReference type="CDD" id="cd13124">
    <property type="entry name" value="MATE_SpoVB_like"/>
    <property type="match status" value="1"/>
</dbReference>
<feature type="transmembrane region" description="Helical" evidence="6">
    <location>
        <begin position="478"/>
        <end position="503"/>
    </location>
</feature>